<evidence type="ECO:0000313" key="2">
    <source>
        <dbReference type="EnsemblPlants" id="KQK02273"/>
    </source>
</evidence>
<dbReference type="Proteomes" id="UP000008810">
    <property type="component" value="Chromosome 2"/>
</dbReference>
<accession>A0A0Q3JUZ2</accession>
<protein>
    <submittedName>
        <fullName evidence="1 2">Uncharacterized protein</fullName>
    </submittedName>
</protein>
<evidence type="ECO:0000313" key="3">
    <source>
        <dbReference type="Proteomes" id="UP000008810"/>
    </source>
</evidence>
<dbReference type="Gramene" id="KQK02273">
    <property type="protein sequence ID" value="KQK02273"/>
    <property type="gene ID" value="BRADI_2g00493v3"/>
</dbReference>
<evidence type="ECO:0000313" key="1">
    <source>
        <dbReference type="EMBL" id="KQK02273.2"/>
    </source>
</evidence>
<reference evidence="2" key="3">
    <citation type="submission" date="2018-08" db="UniProtKB">
        <authorList>
            <consortium name="EnsemblPlants"/>
        </authorList>
    </citation>
    <scope>IDENTIFICATION</scope>
    <source>
        <strain evidence="2">cv. Bd21</strain>
    </source>
</reference>
<gene>
    <name evidence="1" type="ORF">BRADI_2g00493v3</name>
</gene>
<dbReference type="EnsemblPlants" id="KQK02273">
    <property type="protein sequence ID" value="KQK02273"/>
    <property type="gene ID" value="BRADI_2g00493v3"/>
</dbReference>
<proteinExistence type="predicted"/>
<dbReference type="AlphaFoldDB" id="A0A0Q3JUZ2"/>
<name>A0A0Q3JUZ2_BRADI</name>
<reference evidence="1 2" key="1">
    <citation type="journal article" date="2010" name="Nature">
        <title>Genome sequencing and analysis of the model grass Brachypodium distachyon.</title>
        <authorList>
            <consortium name="International Brachypodium Initiative"/>
        </authorList>
    </citation>
    <scope>NUCLEOTIDE SEQUENCE [LARGE SCALE GENOMIC DNA]</scope>
    <source>
        <strain evidence="1 2">Bd21</strain>
    </source>
</reference>
<keyword evidence="3" id="KW-1185">Reference proteome</keyword>
<dbReference type="InParanoid" id="A0A0Q3JUZ2"/>
<sequence length="179" mass="20501">MNRFFRFPRLAGIDPSRLFQNARNLVNSVRFPTDCGMMPVKPVLYRPRSTKFFSFPMLSGITPDMEVFTISRILPEILLSSNRNIWSDVERFTIERGSCPPKGLLLSIKRRSWLQFAKEVMNSHPSFSFASSLTVKYRSWRAPSLPKVGGTYPLNLFSSRTSTVRSDRLDSDEGMVPVN</sequence>
<organism evidence="1">
    <name type="scientific">Brachypodium distachyon</name>
    <name type="common">Purple false brome</name>
    <name type="synonym">Trachynia distachya</name>
    <dbReference type="NCBI Taxonomy" id="15368"/>
    <lineage>
        <taxon>Eukaryota</taxon>
        <taxon>Viridiplantae</taxon>
        <taxon>Streptophyta</taxon>
        <taxon>Embryophyta</taxon>
        <taxon>Tracheophyta</taxon>
        <taxon>Spermatophyta</taxon>
        <taxon>Magnoliopsida</taxon>
        <taxon>Liliopsida</taxon>
        <taxon>Poales</taxon>
        <taxon>Poaceae</taxon>
        <taxon>BOP clade</taxon>
        <taxon>Pooideae</taxon>
        <taxon>Stipodae</taxon>
        <taxon>Brachypodieae</taxon>
        <taxon>Brachypodium</taxon>
    </lineage>
</organism>
<dbReference type="EMBL" id="CM000881">
    <property type="protein sequence ID" value="KQK02273.2"/>
    <property type="molecule type" value="Genomic_DNA"/>
</dbReference>
<reference evidence="1" key="2">
    <citation type="submission" date="2017-06" db="EMBL/GenBank/DDBJ databases">
        <title>WGS assembly of Brachypodium distachyon.</title>
        <authorList>
            <consortium name="The International Brachypodium Initiative"/>
            <person name="Lucas S."/>
            <person name="Harmon-Smith M."/>
            <person name="Lail K."/>
            <person name="Tice H."/>
            <person name="Grimwood J."/>
            <person name="Bruce D."/>
            <person name="Barry K."/>
            <person name="Shu S."/>
            <person name="Lindquist E."/>
            <person name="Wang M."/>
            <person name="Pitluck S."/>
            <person name="Vogel J.P."/>
            <person name="Garvin D.F."/>
            <person name="Mockler T.C."/>
            <person name="Schmutz J."/>
            <person name="Rokhsar D."/>
            <person name="Bevan M.W."/>
        </authorList>
    </citation>
    <scope>NUCLEOTIDE SEQUENCE</scope>
    <source>
        <strain evidence="1">Bd21</strain>
    </source>
</reference>